<dbReference type="AlphaFoldDB" id="A0AAN6FYB6"/>
<reference evidence="1" key="1">
    <citation type="submission" date="2021-12" db="EMBL/GenBank/DDBJ databases">
        <title>Black yeast isolated from Biological Soil Crust.</title>
        <authorList>
            <person name="Kurbessoian T."/>
        </authorList>
    </citation>
    <scope>NUCLEOTIDE SEQUENCE</scope>
    <source>
        <strain evidence="1">CCFEE 5208</strain>
    </source>
</reference>
<name>A0AAN6FYB6_9PEZI</name>
<evidence type="ECO:0008006" key="3">
    <source>
        <dbReference type="Google" id="ProtNLM"/>
    </source>
</evidence>
<sequence length="452" mass="48927">MSNDIMAARLSTYRALVPQLASALDSFRSSGSKFRVLKTVTPSEAVPKDLSQASSDESPKTLFILDSSFNPPSIAHQALVASALHKSSSGSHPKPHRLLLLFATMNAEKAPSAAAFEQRLTLMTVFATDILETLKDSKDHSVVPVDIGVTSLPYYTDKSAAIETEGAEWYPSKPSHVHMVGYDTITRFFAAKYYPKFDPPLSALNSYFDAGHGLRVTLRPDGEFGSVEDQRAFVRRLESGDMEKEGGKKEWAKQVELVSPNPKMGVSSTKIRKAAKRGDWEEAGELCTPGVLAYHAVTMAVRRSLRDAAMTCASVSDSGDASDASLSERSSASTLRVNEAQYRRYARTSLTFLLGLPDGRYLVRASSVVKALRARHLVQQLDDQTGGKHIAGHPLIFKAVDAICDVLRRESGSRPSARGLGGRYLPGAEAARAHLTGAEAGDGWCEVPTVAV</sequence>
<comment type="caution">
    <text evidence="1">The sequence shown here is derived from an EMBL/GenBank/DDBJ whole genome shotgun (WGS) entry which is preliminary data.</text>
</comment>
<accession>A0AAN6FYB6</accession>
<evidence type="ECO:0000313" key="1">
    <source>
        <dbReference type="EMBL" id="KAK0326658.1"/>
    </source>
</evidence>
<dbReference type="Gene3D" id="3.40.50.620">
    <property type="entry name" value="HUPs"/>
    <property type="match status" value="1"/>
</dbReference>
<protein>
    <recommendedName>
        <fullName evidence="3">Nicotinamide-nucleotide adenylyltransferase</fullName>
    </recommendedName>
</protein>
<dbReference type="Proteomes" id="UP001168146">
    <property type="component" value="Unassembled WGS sequence"/>
</dbReference>
<dbReference type="GO" id="GO:0005634">
    <property type="term" value="C:nucleus"/>
    <property type="evidence" value="ECO:0007669"/>
    <property type="project" value="TreeGrafter"/>
</dbReference>
<dbReference type="SUPFAM" id="SSF52374">
    <property type="entry name" value="Nucleotidylyl transferase"/>
    <property type="match status" value="1"/>
</dbReference>
<evidence type="ECO:0000313" key="2">
    <source>
        <dbReference type="Proteomes" id="UP001168146"/>
    </source>
</evidence>
<dbReference type="GO" id="GO:0000309">
    <property type="term" value="F:nicotinamide-nucleotide adenylyltransferase activity"/>
    <property type="evidence" value="ECO:0007669"/>
    <property type="project" value="TreeGrafter"/>
</dbReference>
<dbReference type="GO" id="GO:0016887">
    <property type="term" value="F:ATP hydrolysis activity"/>
    <property type="evidence" value="ECO:0007669"/>
    <property type="project" value="TreeGrafter"/>
</dbReference>
<dbReference type="GO" id="GO:0005737">
    <property type="term" value="C:cytoplasm"/>
    <property type="evidence" value="ECO:0007669"/>
    <property type="project" value="TreeGrafter"/>
</dbReference>
<dbReference type="PANTHER" id="PTHR31285">
    <property type="entry name" value="NICOTINAMIDE MONONUCLEOTIDE ADENYLYLTRANSFERASE"/>
    <property type="match status" value="1"/>
</dbReference>
<dbReference type="EMBL" id="JASUXU010000004">
    <property type="protein sequence ID" value="KAK0326658.1"/>
    <property type="molecule type" value="Genomic_DNA"/>
</dbReference>
<dbReference type="PANTHER" id="PTHR31285:SF0">
    <property type="entry name" value="NICOTINAMIDE MONONUCLEOTIDE ADENYLYLTRANSFERASE"/>
    <property type="match status" value="1"/>
</dbReference>
<organism evidence="1 2">
    <name type="scientific">Friedmanniomyces endolithicus</name>
    <dbReference type="NCBI Taxonomy" id="329885"/>
    <lineage>
        <taxon>Eukaryota</taxon>
        <taxon>Fungi</taxon>
        <taxon>Dikarya</taxon>
        <taxon>Ascomycota</taxon>
        <taxon>Pezizomycotina</taxon>
        <taxon>Dothideomycetes</taxon>
        <taxon>Dothideomycetidae</taxon>
        <taxon>Mycosphaerellales</taxon>
        <taxon>Teratosphaeriaceae</taxon>
        <taxon>Friedmanniomyces</taxon>
    </lineage>
</organism>
<proteinExistence type="predicted"/>
<gene>
    <name evidence="1" type="ORF">LTR82_002500</name>
</gene>
<dbReference type="InterPro" id="IPR014729">
    <property type="entry name" value="Rossmann-like_a/b/a_fold"/>
</dbReference>